<name>A0A1W2A2S0_9SPHI</name>
<evidence type="ECO:0000256" key="4">
    <source>
        <dbReference type="ARBA" id="ARBA00023136"/>
    </source>
</evidence>
<evidence type="ECO:0000313" key="8">
    <source>
        <dbReference type="EMBL" id="SMC54741.1"/>
    </source>
</evidence>
<gene>
    <name evidence="8" type="ORF">SAMN04488101_101265</name>
</gene>
<reference evidence="8 9" key="1">
    <citation type="submission" date="2017-04" db="EMBL/GenBank/DDBJ databases">
        <authorList>
            <person name="Afonso C.L."/>
            <person name="Miller P.J."/>
            <person name="Scott M.A."/>
            <person name="Spackman E."/>
            <person name="Goraichik I."/>
            <person name="Dimitrov K.M."/>
            <person name="Suarez D.L."/>
            <person name="Swayne D.E."/>
        </authorList>
    </citation>
    <scope>NUCLEOTIDE SEQUENCE [LARGE SCALE GENOMIC DNA]</scope>
    <source>
        <strain evidence="8 9">DSM 19625</strain>
    </source>
</reference>
<proteinExistence type="inferred from homology"/>
<keyword evidence="5" id="KW-0998">Cell outer membrane</keyword>
<dbReference type="CDD" id="cd08977">
    <property type="entry name" value="SusD"/>
    <property type="match status" value="1"/>
</dbReference>
<accession>A0A1W2A2S0</accession>
<keyword evidence="3" id="KW-0732">Signal</keyword>
<dbReference type="AlphaFoldDB" id="A0A1W2A2S0"/>
<evidence type="ECO:0000256" key="3">
    <source>
        <dbReference type="ARBA" id="ARBA00022729"/>
    </source>
</evidence>
<dbReference type="GO" id="GO:0009279">
    <property type="term" value="C:cell outer membrane"/>
    <property type="evidence" value="ECO:0007669"/>
    <property type="project" value="UniProtKB-SubCell"/>
</dbReference>
<dbReference type="EMBL" id="FWYB01000001">
    <property type="protein sequence ID" value="SMC54741.1"/>
    <property type="molecule type" value="Genomic_DNA"/>
</dbReference>
<dbReference type="Pfam" id="PF07980">
    <property type="entry name" value="SusD_RagB"/>
    <property type="match status" value="1"/>
</dbReference>
<keyword evidence="9" id="KW-1185">Reference proteome</keyword>
<dbReference type="Pfam" id="PF14322">
    <property type="entry name" value="SusD-like_3"/>
    <property type="match status" value="1"/>
</dbReference>
<evidence type="ECO:0000313" key="9">
    <source>
        <dbReference type="Proteomes" id="UP000192678"/>
    </source>
</evidence>
<dbReference type="InterPro" id="IPR033985">
    <property type="entry name" value="SusD-like_N"/>
</dbReference>
<organism evidence="8 9">
    <name type="scientific">Pedobacter nyackensis</name>
    <dbReference type="NCBI Taxonomy" id="475255"/>
    <lineage>
        <taxon>Bacteria</taxon>
        <taxon>Pseudomonadati</taxon>
        <taxon>Bacteroidota</taxon>
        <taxon>Sphingobacteriia</taxon>
        <taxon>Sphingobacteriales</taxon>
        <taxon>Sphingobacteriaceae</taxon>
        <taxon>Pedobacter</taxon>
    </lineage>
</organism>
<evidence type="ECO:0000256" key="5">
    <source>
        <dbReference type="ARBA" id="ARBA00023237"/>
    </source>
</evidence>
<dbReference type="InterPro" id="IPR012944">
    <property type="entry name" value="SusD_RagB_dom"/>
</dbReference>
<evidence type="ECO:0000259" key="7">
    <source>
        <dbReference type="Pfam" id="PF14322"/>
    </source>
</evidence>
<keyword evidence="4" id="KW-0472">Membrane</keyword>
<feature type="domain" description="RagB/SusD" evidence="6">
    <location>
        <begin position="300"/>
        <end position="453"/>
    </location>
</feature>
<dbReference type="Proteomes" id="UP000192678">
    <property type="component" value="Unassembled WGS sequence"/>
</dbReference>
<protein>
    <submittedName>
        <fullName evidence="8">SusD family protein</fullName>
    </submittedName>
</protein>
<dbReference type="Gene3D" id="1.25.40.390">
    <property type="match status" value="1"/>
</dbReference>
<evidence type="ECO:0000256" key="1">
    <source>
        <dbReference type="ARBA" id="ARBA00004442"/>
    </source>
</evidence>
<evidence type="ECO:0000259" key="6">
    <source>
        <dbReference type="Pfam" id="PF07980"/>
    </source>
</evidence>
<feature type="domain" description="SusD-like N-terminal" evidence="7">
    <location>
        <begin position="15"/>
        <end position="217"/>
    </location>
</feature>
<dbReference type="InterPro" id="IPR011990">
    <property type="entry name" value="TPR-like_helical_dom_sf"/>
</dbReference>
<dbReference type="SUPFAM" id="SSF48452">
    <property type="entry name" value="TPR-like"/>
    <property type="match status" value="1"/>
</dbReference>
<comment type="subcellular location">
    <subcellularLocation>
        <location evidence="1">Cell outer membrane</location>
    </subcellularLocation>
</comment>
<sequence>MLLAICCSYGCTKKLDLKPNTAIVLPETIADFEKILSYDYMNVTPGFLQVSADDYFIPSLQDWQSTFLVTTRSAAIWDKDIYHGERTTLDWNIPFQNIFYCNSILDVIKSKNIDADLELKRIKGWALFTRAYSYYNLVSIFSKGFDETTASTDLGLPLRLSSGVDVILQRSTVKETYDQILADLNEAGELLQKDINLDKRTRPSKAAVYAMLARVYLGMRKYDEAGLNAEKALSIYSKLTDYTTLSKTSTNAFNFKSDEIIYYTRLDGSYSEFTISSQSTTYGVNPDIINLYSPNDLRFPIYFQKNSLGNYNTKPINSGGAVQSFTGLGTDELFLIKAECLARKGQTQPSMDVLNQLISTRWGATATVPSKPYQNITATSPENALDQVLLERRKSLIWRSVRWTDLKRLNLEGRNITITRNVAGTIYSLEPNNPRYVLPIPNDEIAQSGIQQNIR</sequence>
<comment type="similarity">
    <text evidence="2">Belongs to the SusD family.</text>
</comment>
<dbReference type="STRING" id="475255.SAMN04488101_101265"/>
<evidence type="ECO:0000256" key="2">
    <source>
        <dbReference type="ARBA" id="ARBA00006275"/>
    </source>
</evidence>